<dbReference type="PROSITE" id="PS51029">
    <property type="entry name" value="MADF"/>
    <property type="match status" value="1"/>
</dbReference>
<reference evidence="2" key="3">
    <citation type="journal article" date="2021" name="World Allergy Organ. J.">
        <title>Chromosome-level assembly of Dermatophagoides farinae genome and transcriptome reveals two novel allergens Der f 37 and Der f 39.</title>
        <authorList>
            <person name="Chen J."/>
            <person name="Cai Z."/>
            <person name="Fan D."/>
            <person name="Hu J."/>
            <person name="Hou Y."/>
            <person name="He Y."/>
            <person name="Zhang Z."/>
            <person name="Zhao Z."/>
            <person name="Gao P."/>
            <person name="Hu W."/>
            <person name="Sun J."/>
            <person name="Li J."/>
            <person name="Ji K."/>
        </authorList>
    </citation>
    <scope>NUCLEOTIDE SEQUENCE</scope>
    <source>
        <strain evidence="2">JKM2019</strain>
    </source>
</reference>
<dbReference type="Proteomes" id="UP000828236">
    <property type="component" value="Unassembled WGS sequence"/>
</dbReference>
<evidence type="ECO:0000313" key="4">
    <source>
        <dbReference type="Proteomes" id="UP000790347"/>
    </source>
</evidence>
<dbReference type="InterPro" id="IPR039353">
    <property type="entry name" value="TF_Adf1"/>
</dbReference>
<dbReference type="EMBL" id="SDOV01000001">
    <property type="protein sequence ID" value="KAH7645059.1"/>
    <property type="molecule type" value="Genomic_DNA"/>
</dbReference>
<feature type="domain" description="MADF" evidence="1">
    <location>
        <begin position="3"/>
        <end position="84"/>
    </location>
</feature>
<comment type="caution">
    <text evidence="3">The sequence shown here is derived from an EMBL/GenBank/DDBJ whole genome shotgun (WGS) entry which is preliminary data.</text>
</comment>
<dbReference type="AlphaFoldDB" id="A0A922I553"/>
<reference evidence="2" key="2">
    <citation type="submission" date="2020-06" db="EMBL/GenBank/DDBJ databases">
        <authorList>
            <person name="Ji K."/>
            <person name="Li J."/>
        </authorList>
    </citation>
    <scope>NUCLEOTIDE SEQUENCE</scope>
    <source>
        <strain evidence="2">JKM2019</strain>
        <tissue evidence="2">Whole body</tissue>
    </source>
</reference>
<accession>A0A922I553</accession>
<dbReference type="Pfam" id="PF10545">
    <property type="entry name" value="MADF_DNA_bdg"/>
    <property type="match status" value="1"/>
</dbReference>
<dbReference type="PANTHER" id="PTHR12243:SF67">
    <property type="entry name" value="COREPRESSOR OF PANGOLIN, ISOFORM A-RELATED"/>
    <property type="match status" value="1"/>
</dbReference>
<dbReference type="SMART" id="SM00595">
    <property type="entry name" value="MADF"/>
    <property type="match status" value="1"/>
</dbReference>
<dbReference type="Proteomes" id="UP000790347">
    <property type="component" value="Unassembled WGS sequence"/>
</dbReference>
<protein>
    <recommendedName>
        <fullName evidence="1">MADF domain-containing protein</fullName>
    </recommendedName>
</protein>
<dbReference type="InterPro" id="IPR006578">
    <property type="entry name" value="MADF-dom"/>
</dbReference>
<proteinExistence type="predicted"/>
<name>A0A922I553_DERFA</name>
<dbReference type="GO" id="GO:0006357">
    <property type="term" value="P:regulation of transcription by RNA polymerase II"/>
    <property type="evidence" value="ECO:0007669"/>
    <property type="project" value="TreeGrafter"/>
</dbReference>
<dbReference type="PANTHER" id="PTHR12243">
    <property type="entry name" value="MADF DOMAIN TRANSCRIPTION FACTOR"/>
    <property type="match status" value="1"/>
</dbReference>
<gene>
    <name evidence="3" type="ORF">DERF_004521</name>
    <name evidence="2" type="ORF">HUG17_0597</name>
</gene>
<reference evidence="3" key="4">
    <citation type="journal article" date="2022" name="Res Sq">
        <title>Comparative Genomics Reveals Insights into the Divergent Evolution of Astigmatic Mites and Household Pest Adaptations.</title>
        <authorList>
            <person name="Xiong Q."/>
            <person name="Wan A.T.-Y."/>
            <person name="Liu X.-Y."/>
            <person name="Fung C.S.-H."/>
            <person name="Xiao X."/>
            <person name="Malainual N."/>
            <person name="Hou J."/>
            <person name="Wang L."/>
            <person name="Wang M."/>
            <person name="Yang K."/>
            <person name="Cui Y."/>
            <person name="Leung E."/>
            <person name="Nong W."/>
            <person name="Shin S.-K."/>
            <person name="Au S."/>
            <person name="Jeong K.Y."/>
            <person name="Chew F.T."/>
            <person name="Hui J."/>
            <person name="Leung T.F."/>
            <person name="Tungtrongchitr A."/>
            <person name="Zhong N."/>
            <person name="Liu Z."/>
            <person name="Tsui S."/>
        </authorList>
    </citation>
    <scope>NUCLEOTIDE SEQUENCE</scope>
    <source>
        <strain evidence="3">Derf</strain>
        <tissue evidence="3">Whole organism</tissue>
    </source>
</reference>
<evidence type="ECO:0000313" key="2">
    <source>
        <dbReference type="EMBL" id="KAH7645059.1"/>
    </source>
</evidence>
<dbReference type="EMBL" id="ASGP02000002">
    <property type="protein sequence ID" value="KAH9520836.1"/>
    <property type="molecule type" value="Genomic_DNA"/>
</dbReference>
<evidence type="ECO:0000313" key="3">
    <source>
        <dbReference type="EMBL" id="KAH9520836.1"/>
    </source>
</evidence>
<dbReference type="GO" id="GO:0005667">
    <property type="term" value="C:transcription regulator complex"/>
    <property type="evidence" value="ECO:0007669"/>
    <property type="project" value="TreeGrafter"/>
</dbReference>
<organism evidence="3 4">
    <name type="scientific">Dermatophagoides farinae</name>
    <name type="common">American house dust mite</name>
    <dbReference type="NCBI Taxonomy" id="6954"/>
    <lineage>
        <taxon>Eukaryota</taxon>
        <taxon>Metazoa</taxon>
        <taxon>Ecdysozoa</taxon>
        <taxon>Arthropoda</taxon>
        <taxon>Chelicerata</taxon>
        <taxon>Arachnida</taxon>
        <taxon>Acari</taxon>
        <taxon>Acariformes</taxon>
        <taxon>Sarcoptiformes</taxon>
        <taxon>Astigmata</taxon>
        <taxon>Psoroptidia</taxon>
        <taxon>Analgoidea</taxon>
        <taxon>Pyroglyphidae</taxon>
        <taxon>Dermatophagoidinae</taxon>
        <taxon>Dermatophagoides</taxon>
    </lineage>
</organism>
<dbReference type="GO" id="GO:0005634">
    <property type="term" value="C:nucleus"/>
    <property type="evidence" value="ECO:0007669"/>
    <property type="project" value="TreeGrafter"/>
</dbReference>
<keyword evidence="4" id="KW-1185">Reference proteome</keyword>
<evidence type="ECO:0000259" key="1">
    <source>
        <dbReference type="PROSITE" id="PS51029"/>
    </source>
</evidence>
<sequence>MKDLIELVKARPLLYDEQVVQYKDAESRRLAWQEIASAINLSADDCMDKWKSLRAQFRYHYKKRDSFVDWKYAQDMAFLEQHIRWGRKSISFNQSNDENGIIQQQENGHYNKTVANSPFSPRLRAKSSQRVSQEDIDQVSSEKPLSLIWHRLLAYNQKINHIFVRNSGILKQNLKSLIGFSILMTNSHEIIESL</sequence>
<reference evidence="3" key="1">
    <citation type="submission" date="2013-05" db="EMBL/GenBank/DDBJ databases">
        <authorList>
            <person name="Yim A.K.Y."/>
            <person name="Chan T.F."/>
            <person name="Ji K.M."/>
            <person name="Liu X.Y."/>
            <person name="Zhou J.W."/>
            <person name="Li R.Q."/>
            <person name="Yang K.Y."/>
            <person name="Li J."/>
            <person name="Li M."/>
            <person name="Law P.T.W."/>
            <person name="Wu Y.L."/>
            <person name="Cai Z.L."/>
            <person name="Qin H."/>
            <person name="Bao Y."/>
            <person name="Leung R.K.K."/>
            <person name="Ng P.K.S."/>
            <person name="Zou J."/>
            <person name="Zhong X.J."/>
            <person name="Ran P.X."/>
            <person name="Zhong N.S."/>
            <person name="Liu Z.G."/>
            <person name="Tsui S.K.W."/>
        </authorList>
    </citation>
    <scope>NUCLEOTIDE SEQUENCE</scope>
    <source>
        <strain evidence="3">Derf</strain>
        <tissue evidence="3">Whole organism</tissue>
    </source>
</reference>